<name>A0A850R314_9GAMM</name>
<feature type="domain" description="Response regulatory" evidence="7">
    <location>
        <begin position="4"/>
        <end position="120"/>
    </location>
</feature>
<dbReference type="PROSITE" id="PS50110">
    <property type="entry name" value="RESPONSE_REGULATORY"/>
    <property type="match status" value="1"/>
</dbReference>
<evidence type="ECO:0000256" key="6">
    <source>
        <dbReference type="PROSITE-ProRule" id="PRU00169"/>
    </source>
</evidence>
<reference evidence="8 9" key="1">
    <citation type="submission" date="2020-06" db="EMBL/GenBank/DDBJ databases">
        <title>Whole-genome sequence of Allochromatium humboldtianum DSM 21881, type strain.</title>
        <authorList>
            <person name="Kyndt J.A."/>
            <person name="Meyer T.E."/>
        </authorList>
    </citation>
    <scope>NUCLEOTIDE SEQUENCE [LARGE SCALE GENOMIC DNA]</scope>
    <source>
        <strain evidence="8 9">DSM 21881</strain>
    </source>
</reference>
<accession>A0A850R314</accession>
<comment type="caution">
    <text evidence="8">The sequence shown here is derived from an EMBL/GenBank/DDBJ whole genome shotgun (WGS) entry which is preliminary data.</text>
</comment>
<evidence type="ECO:0000313" key="9">
    <source>
        <dbReference type="Proteomes" id="UP000592294"/>
    </source>
</evidence>
<keyword evidence="2" id="KW-0902">Two-component regulatory system</keyword>
<gene>
    <name evidence="8" type="ORF">HW932_00610</name>
</gene>
<keyword evidence="5" id="KW-0804">Transcription</keyword>
<feature type="modified residue" description="4-aspartylphosphate" evidence="6">
    <location>
        <position position="53"/>
    </location>
</feature>
<dbReference type="PANTHER" id="PTHR44591">
    <property type="entry name" value="STRESS RESPONSE REGULATOR PROTEIN 1"/>
    <property type="match status" value="1"/>
</dbReference>
<organism evidence="8 9">
    <name type="scientific">Allochromatium humboldtianum</name>
    <dbReference type="NCBI Taxonomy" id="504901"/>
    <lineage>
        <taxon>Bacteria</taxon>
        <taxon>Pseudomonadati</taxon>
        <taxon>Pseudomonadota</taxon>
        <taxon>Gammaproteobacteria</taxon>
        <taxon>Chromatiales</taxon>
        <taxon>Chromatiaceae</taxon>
        <taxon>Allochromatium</taxon>
    </lineage>
</organism>
<dbReference type="AlphaFoldDB" id="A0A850R314"/>
<evidence type="ECO:0000256" key="2">
    <source>
        <dbReference type="ARBA" id="ARBA00023012"/>
    </source>
</evidence>
<evidence type="ECO:0000256" key="4">
    <source>
        <dbReference type="ARBA" id="ARBA00023125"/>
    </source>
</evidence>
<keyword evidence="3" id="KW-0805">Transcription regulation</keyword>
<dbReference type="EMBL" id="JABZEO010000001">
    <property type="protein sequence ID" value="NVZ07758.1"/>
    <property type="molecule type" value="Genomic_DNA"/>
</dbReference>
<dbReference type="InterPro" id="IPR050595">
    <property type="entry name" value="Bact_response_regulator"/>
</dbReference>
<dbReference type="SUPFAM" id="SSF52172">
    <property type="entry name" value="CheY-like"/>
    <property type="match status" value="1"/>
</dbReference>
<dbReference type="Proteomes" id="UP000592294">
    <property type="component" value="Unassembled WGS sequence"/>
</dbReference>
<proteinExistence type="predicted"/>
<dbReference type="PANTHER" id="PTHR44591:SF3">
    <property type="entry name" value="RESPONSE REGULATORY DOMAIN-CONTAINING PROTEIN"/>
    <property type="match status" value="1"/>
</dbReference>
<dbReference type="Gene3D" id="3.40.50.2300">
    <property type="match status" value="1"/>
</dbReference>
<evidence type="ECO:0000259" key="7">
    <source>
        <dbReference type="PROSITE" id="PS50110"/>
    </source>
</evidence>
<dbReference type="RefSeq" id="WP_176974565.1">
    <property type="nucleotide sequence ID" value="NZ_JABZEO010000001.1"/>
</dbReference>
<evidence type="ECO:0000256" key="1">
    <source>
        <dbReference type="ARBA" id="ARBA00022553"/>
    </source>
</evidence>
<dbReference type="InterPro" id="IPR001789">
    <property type="entry name" value="Sig_transdc_resp-reg_receiver"/>
</dbReference>
<dbReference type="InterPro" id="IPR011006">
    <property type="entry name" value="CheY-like_superfamily"/>
</dbReference>
<protein>
    <submittedName>
        <fullName evidence="8">Response regulator</fullName>
    </submittedName>
</protein>
<dbReference type="GO" id="GO:0000160">
    <property type="term" value="P:phosphorelay signal transduction system"/>
    <property type="evidence" value="ECO:0007669"/>
    <property type="project" value="UniProtKB-KW"/>
</dbReference>
<sequence length="125" mass="13893">MSKRILIVDDEPNIVISLEFLMMREGHTVHVARDGEAGLVAVRNHRPDLVVLDVMMPKLDGFAVLASIRADPDLARTRVLMLTAKGREAEREKGLTLGADAYMPKPFSTRELVDRVKELLAATDD</sequence>
<keyword evidence="4" id="KW-0238">DNA-binding</keyword>
<keyword evidence="9" id="KW-1185">Reference proteome</keyword>
<dbReference type="FunFam" id="3.40.50.2300:FF:000001">
    <property type="entry name" value="DNA-binding response regulator PhoB"/>
    <property type="match status" value="1"/>
</dbReference>
<dbReference type="Pfam" id="PF00072">
    <property type="entry name" value="Response_reg"/>
    <property type="match status" value="1"/>
</dbReference>
<evidence type="ECO:0000256" key="5">
    <source>
        <dbReference type="ARBA" id="ARBA00023163"/>
    </source>
</evidence>
<evidence type="ECO:0000256" key="3">
    <source>
        <dbReference type="ARBA" id="ARBA00023015"/>
    </source>
</evidence>
<dbReference type="SMART" id="SM00448">
    <property type="entry name" value="REC"/>
    <property type="match status" value="1"/>
</dbReference>
<dbReference type="GO" id="GO:0003677">
    <property type="term" value="F:DNA binding"/>
    <property type="evidence" value="ECO:0007669"/>
    <property type="project" value="UniProtKB-KW"/>
</dbReference>
<keyword evidence="1 6" id="KW-0597">Phosphoprotein</keyword>
<evidence type="ECO:0000313" key="8">
    <source>
        <dbReference type="EMBL" id="NVZ07758.1"/>
    </source>
</evidence>